<gene>
    <name evidence="1" type="ORF">BKD09_28005</name>
    <name evidence="2" type="ORF">BSZ19_19025</name>
</gene>
<proteinExistence type="predicted"/>
<evidence type="ECO:0000313" key="2">
    <source>
        <dbReference type="EMBL" id="OSJ32392.1"/>
    </source>
</evidence>
<organism evidence="1 3">
    <name type="scientific">Bradyrhizobium japonicum</name>
    <dbReference type="NCBI Taxonomy" id="375"/>
    <lineage>
        <taxon>Bacteria</taxon>
        <taxon>Pseudomonadati</taxon>
        <taxon>Pseudomonadota</taxon>
        <taxon>Alphaproteobacteria</taxon>
        <taxon>Hyphomicrobiales</taxon>
        <taxon>Nitrobacteraceae</taxon>
        <taxon>Bradyrhizobium</taxon>
    </lineage>
</organism>
<sequence length="61" mass="7016">MAKAKVTFKTVRLSDSDWKILADYPDHEQREITGFASKADADDWINGDRKIAWLRSQGYAK</sequence>
<dbReference type="Proteomes" id="UP000193335">
    <property type="component" value="Unassembled WGS sequence"/>
</dbReference>
<evidence type="ECO:0000313" key="4">
    <source>
        <dbReference type="Proteomes" id="UP000193335"/>
    </source>
</evidence>
<reference evidence="1 3" key="1">
    <citation type="submission" date="2016-11" db="EMBL/GenBank/DDBJ databases">
        <title>Complete Genome Sequence of Bradyrhizobium sp. strain J5, an isolated from soybean nodule in Hokkaido.</title>
        <authorList>
            <person name="Kanehara K."/>
        </authorList>
    </citation>
    <scope>NUCLEOTIDE SEQUENCE [LARGE SCALE GENOMIC DNA]</scope>
    <source>
        <strain evidence="1 3">J5</strain>
    </source>
</reference>
<evidence type="ECO:0000313" key="1">
    <source>
        <dbReference type="EMBL" id="APG12186.1"/>
    </source>
</evidence>
<name>A0A1L3FFV9_BRAJP</name>
<dbReference type="OrthoDB" id="8244106at2"/>
<protein>
    <submittedName>
        <fullName evidence="1">Uncharacterized protein</fullName>
    </submittedName>
</protein>
<reference evidence="2 4" key="2">
    <citation type="submission" date="2017-03" db="EMBL/GenBank/DDBJ databases">
        <title>Whole genome sequences of fourteen strains of Bradyrhizobium canariense and one strain of Bradyrhizobium japonicum isolated from Lupinus (Papilionoideae: Genisteae) species in Algeria.</title>
        <authorList>
            <person name="Crovadore J."/>
            <person name="Chekireb D."/>
            <person name="Brachmann A."/>
            <person name="Chablais R."/>
            <person name="Cochard B."/>
            <person name="Lefort F."/>
        </authorList>
    </citation>
    <scope>NUCLEOTIDE SEQUENCE [LARGE SCALE GENOMIC DNA]</scope>
    <source>
        <strain evidence="2 4">UBMA197</strain>
    </source>
</reference>
<evidence type="ECO:0000313" key="3">
    <source>
        <dbReference type="Proteomes" id="UP000181962"/>
    </source>
</evidence>
<dbReference type="RefSeq" id="WP_028151001.1">
    <property type="nucleotide sequence ID" value="NZ_CP017637.1"/>
</dbReference>
<dbReference type="AlphaFoldDB" id="A0A1L3FFV9"/>
<dbReference type="EMBL" id="CP017637">
    <property type="protein sequence ID" value="APG12186.1"/>
    <property type="molecule type" value="Genomic_DNA"/>
</dbReference>
<dbReference type="EMBL" id="NAFL01000249">
    <property type="protein sequence ID" value="OSJ32392.1"/>
    <property type="molecule type" value="Genomic_DNA"/>
</dbReference>
<accession>A0A1L3FFV9</accession>
<dbReference type="Proteomes" id="UP000181962">
    <property type="component" value="Chromosome"/>
</dbReference>